<evidence type="ECO:0000256" key="7">
    <source>
        <dbReference type="PIRSR" id="PIRSR606225-1"/>
    </source>
</evidence>
<evidence type="ECO:0000256" key="8">
    <source>
        <dbReference type="PROSITE-ProRule" id="PRU00182"/>
    </source>
</evidence>
<evidence type="ECO:0000256" key="1">
    <source>
        <dbReference type="ARBA" id="ARBA00000381"/>
    </source>
</evidence>
<name>A0A1S1N6M2_9GAMM</name>
<keyword evidence="5 8" id="KW-0694">RNA-binding</keyword>
<keyword evidence="6 9" id="KW-0413">Isomerase</keyword>
<feature type="domain" description="RNA-binding S4" evidence="10">
    <location>
        <begin position="21"/>
        <end position="86"/>
    </location>
</feature>
<dbReference type="GO" id="GO:0003723">
    <property type="term" value="F:RNA binding"/>
    <property type="evidence" value="ECO:0007669"/>
    <property type="project" value="UniProtKB-KW"/>
</dbReference>
<dbReference type="EC" id="5.4.99.-" evidence="9"/>
<dbReference type="InterPro" id="IPR006145">
    <property type="entry name" value="PsdUridine_synth_RsuA/RluA"/>
</dbReference>
<dbReference type="AlphaFoldDB" id="A0A1S1N6M2"/>
<dbReference type="Gene3D" id="3.30.2350.10">
    <property type="entry name" value="Pseudouridine synthase"/>
    <property type="match status" value="1"/>
</dbReference>
<evidence type="ECO:0000259" key="10">
    <source>
        <dbReference type="SMART" id="SM00363"/>
    </source>
</evidence>
<evidence type="ECO:0000313" key="12">
    <source>
        <dbReference type="Proteomes" id="UP000180253"/>
    </source>
</evidence>
<dbReference type="Pfam" id="PF01479">
    <property type="entry name" value="S4"/>
    <property type="match status" value="1"/>
</dbReference>
<proteinExistence type="inferred from homology"/>
<reference evidence="11 12" key="1">
    <citation type="submission" date="2016-10" db="EMBL/GenBank/DDBJ databases">
        <title>Pseudoalteromonas amylolytica sp. nov., isolated from the surface seawater.</title>
        <authorList>
            <person name="Wu Y.-H."/>
            <person name="Cheng H."/>
            <person name="Jin X.-B."/>
            <person name="Wang C.-S."/>
            <person name="Xu X.-W."/>
        </authorList>
    </citation>
    <scope>NUCLEOTIDE SEQUENCE [LARGE SCALE GENOMIC DNA]</scope>
    <source>
        <strain evidence="11 12">JCM 12483</strain>
    </source>
</reference>
<dbReference type="OrthoDB" id="9785808at2"/>
<evidence type="ECO:0000256" key="9">
    <source>
        <dbReference type="RuleBase" id="RU362028"/>
    </source>
</evidence>
<dbReference type="InterPro" id="IPR002942">
    <property type="entry name" value="S4_RNA-bd"/>
</dbReference>
<evidence type="ECO:0000256" key="6">
    <source>
        <dbReference type="ARBA" id="ARBA00023235"/>
    </source>
</evidence>
<feature type="active site" evidence="7">
    <location>
        <position position="144"/>
    </location>
</feature>
<dbReference type="GO" id="GO:0000455">
    <property type="term" value="P:enzyme-directed rRNA pseudouridine synthesis"/>
    <property type="evidence" value="ECO:0007669"/>
    <property type="project" value="TreeGrafter"/>
</dbReference>
<dbReference type="NCBIfam" id="NF008249">
    <property type="entry name" value="PRK11025.1"/>
    <property type="match status" value="1"/>
</dbReference>
<dbReference type="PROSITE" id="PS50889">
    <property type="entry name" value="S4"/>
    <property type="match status" value="1"/>
</dbReference>
<dbReference type="InterPro" id="IPR020103">
    <property type="entry name" value="PsdUridine_synth_cat_dom_sf"/>
</dbReference>
<gene>
    <name evidence="11" type="ORF">BIW53_05545</name>
</gene>
<comment type="caution">
    <text evidence="11">The sequence shown here is derived from an EMBL/GenBank/DDBJ whole genome shotgun (WGS) entry which is preliminary data.</text>
</comment>
<evidence type="ECO:0000313" key="11">
    <source>
        <dbReference type="EMBL" id="OHU96787.1"/>
    </source>
</evidence>
<dbReference type="SUPFAM" id="SSF55174">
    <property type="entry name" value="Alpha-L RNA-binding motif"/>
    <property type="match status" value="1"/>
</dbReference>
<dbReference type="InterPro" id="IPR050188">
    <property type="entry name" value="RluA_PseudoU_synthase"/>
</dbReference>
<dbReference type="EMBL" id="MNAN01000026">
    <property type="protein sequence ID" value="OHU96787.1"/>
    <property type="molecule type" value="Genomic_DNA"/>
</dbReference>
<evidence type="ECO:0000256" key="2">
    <source>
        <dbReference type="ARBA" id="ARBA00002876"/>
    </source>
</evidence>
<dbReference type="Pfam" id="PF00849">
    <property type="entry name" value="PseudoU_synth_2"/>
    <property type="match status" value="1"/>
</dbReference>
<protein>
    <recommendedName>
        <fullName evidence="9">Pseudouridine synthase</fullName>
        <ecNumber evidence="9">5.4.99.-</ecNumber>
    </recommendedName>
</protein>
<dbReference type="NCBIfam" id="TIGR00005">
    <property type="entry name" value="rluA_subfam"/>
    <property type="match status" value="1"/>
</dbReference>
<dbReference type="PROSITE" id="PS01129">
    <property type="entry name" value="PSI_RLU"/>
    <property type="match status" value="1"/>
</dbReference>
<comment type="function">
    <text evidence="2">Responsible for synthesis of pseudouridine from uracil at positions 955, 2504 and 2580 in 23S ribosomal RNA.</text>
</comment>
<evidence type="ECO:0000256" key="5">
    <source>
        <dbReference type="ARBA" id="ARBA00022884"/>
    </source>
</evidence>
<dbReference type="PANTHER" id="PTHR21600:SF92">
    <property type="entry name" value="RIBOSOMAL LARGE SUBUNIT PSEUDOURIDINE SYNTHASE C"/>
    <property type="match status" value="1"/>
</dbReference>
<evidence type="ECO:0000256" key="3">
    <source>
        <dbReference type="ARBA" id="ARBA00010876"/>
    </source>
</evidence>
<dbReference type="InterPro" id="IPR036986">
    <property type="entry name" value="S4_RNA-bd_sf"/>
</dbReference>
<dbReference type="SMART" id="SM00363">
    <property type="entry name" value="S4"/>
    <property type="match status" value="1"/>
</dbReference>
<dbReference type="CDD" id="cd02869">
    <property type="entry name" value="PseudoU_synth_RluA_like"/>
    <property type="match status" value="1"/>
</dbReference>
<comment type="catalytic activity">
    <reaction evidence="1">
        <text>uridine(955/2504/2580) in 23S rRNA = pseudouridine(955/2504/2580) in 23S rRNA</text>
        <dbReference type="Rhea" id="RHEA:42528"/>
        <dbReference type="Rhea" id="RHEA-COMP:10099"/>
        <dbReference type="Rhea" id="RHEA-COMP:10100"/>
        <dbReference type="ChEBI" id="CHEBI:65314"/>
        <dbReference type="ChEBI" id="CHEBI:65315"/>
        <dbReference type="EC" id="5.4.99.24"/>
    </reaction>
</comment>
<accession>A0A1S1N6M2</accession>
<comment type="similarity">
    <text evidence="3 9">Belongs to the pseudouridine synthase RluA family.</text>
</comment>
<dbReference type="Gene3D" id="3.10.290.10">
    <property type="entry name" value="RNA-binding S4 domain"/>
    <property type="match status" value="1"/>
</dbReference>
<sequence>MSEKSGLKVSFVTITEDQEGQRIDNFLLTHLKGVPKSAVYKILRKGEVRVNKKRVKPVYRLQIDDQVRIPPIKTAEREEFVPRNLDKISALEDAIIFEDKYLIVINKPSGMAVHGGSGLSYGLIEALRVLRPDEKSLELVHRLDRDTSGCLLISKRRSILKGLHEQLREKTMEKNYWALVSGEWAAKIKNVTEPLRKNTLQSGERVVRVDEEQGKQSHTRFRVLERFDGCTLVQASPVTGRTHQIRVHTQCKGHPIACDDKYGDQVFDAKMRQRGLNRLFLHAHDLRFLHPKTETTVHVEAPLDKALINCLKTLKGE</sequence>
<organism evidence="11 12">
    <name type="scientific">Pseudoalteromonas byunsanensis</name>
    <dbReference type="NCBI Taxonomy" id="327939"/>
    <lineage>
        <taxon>Bacteria</taxon>
        <taxon>Pseudomonadati</taxon>
        <taxon>Pseudomonadota</taxon>
        <taxon>Gammaproteobacteria</taxon>
        <taxon>Alteromonadales</taxon>
        <taxon>Pseudoalteromonadaceae</taxon>
        <taxon>Pseudoalteromonas</taxon>
    </lineage>
</organism>
<comment type="catalytic activity">
    <reaction evidence="9">
        <text>a uridine in RNA = a pseudouridine in RNA</text>
        <dbReference type="Rhea" id="RHEA:48348"/>
        <dbReference type="Rhea" id="RHEA-COMP:12068"/>
        <dbReference type="Rhea" id="RHEA-COMP:12069"/>
        <dbReference type="ChEBI" id="CHEBI:65314"/>
        <dbReference type="ChEBI" id="CHEBI:65315"/>
    </reaction>
</comment>
<evidence type="ECO:0000256" key="4">
    <source>
        <dbReference type="ARBA" id="ARBA00022552"/>
    </source>
</evidence>
<dbReference type="STRING" id="327939.BIW53_05545"/>
<dbReference type="RefSeq" id="WP_070990871.1">
    <property type="nucleotide sequence ID" value="NZ_CBCSHD010000001.1"/>
</dbReference>
<dbReference type="InterPro" id="IPR006224">
    <property type="entry name" value="PsdUridine_synth_RluA-like_CS"/>
</dbReference>
<dbReference type="GO" id="GO:0160141">
    <property type="term" value="F:23S rRNA pseudouridine(955/2504/2580) synthase activity"/>
    <property type="evidence" value="ECO:0007669"/>
    <property type="project" value="UniProtKB-EC"/>
</dbReference>
<keyword evidence="12" id="KW-1185">Reference proteome</keyword>
<dbReference type="CDD" id="cd00165">
    <property type="entry name" value="S4"/>
    <property type="match status" value="1"/>
</dbReference>
<dbReference type="PANTHER" id="PTHR21600">
    <property type="entry name" value="MITOCHONDRIAL RNA PSEUDOURIDINE SYNTHASE"/>
    <property type="match status" value="1"/>
</dbReference>
<dbReference type="Proteomes" id="UP000180253">
    <property type="component" value="Unassembled WGS sequence"/>
</dbReference>
<keyword evidence="4" id="KW-0698">rRNA processing</keyword>
<dbReference type="InterPro" id="IPR006225">
    <property type="entry name" value="PsdUridine_synth_RluC/D"/>
</dbReference>
<dbReference type="SUPFAM" id="SSF55120">
    <property type="entry name" value="Pseudouridine synthase"/>
    <property type="match status" value="1"/>
</dbReference>